<feature type="domain" description="TonB-dependent receptor plug" evidence="13">
    <location>
        <begin position="46"/>
        <end position="148"/>
    </location>
</feature>
<dbReference type="InterPro" id="IPR037066">
    <property type="entry name" value="Plug_dom_sf"/>
</dbReference>
<keyword evidence="7 8" id="KW-0998">Cell outer membrane</keyword>
<dbReference type="InterPro" id="IPR000531">
    <property type="entry name" value="Beta-barrel_TonB"/>
</dbReference>
<keyword evidence="2 8" id="KW-0813">Transport</keyword>
<dbReference type="EMBL" id="CP056030">
    <property type="protein sequence ID" value="QKZ04751.1"/>
    <property type="molecule type" value="Genomic_DNA"/>
</dbReference>
<organism evidence="14 15">
    <name type="scientific">Pseudomonas eucalypticola</name>
    <dbReference type="NCBI Taxonomy" id="2599595"/>
    <lineage>
        <taxon>Bacteria</taxon>
        <taxon>Pseudomonadati</taxon>
        <taxon>Pseudomonadota</taxon>
        <taxon>Gammaproteobacteria</taxon>
        <taxon>Pseudomonadales</taxon>
        <taxon>Pseudomonadaceae</taxon>
        <taxon>Pseudomonas</taxon>
    </lineage>
</organism>
<evidence type="ECO:0000256" key="10">
    <source>
        <dbReference type="SAM" id="MobiDB-lite"/>
    </source>
</evidence>
<evidence type="ECO:0000256" key="7">
    <source>
        <dbReference type="ARBA" id="ARBA00023237"/>
    </source>
</evidence>
<keyword evidence="3 8" id="KW-1134">Transmembrane beta strand</keyword>
<evidence type="ECO:0000313" key="15">
    <source>
        <dbReference type="Proteomes" id="UP000509568"/>
    </source>
</evidence>
<keyword evidence="4 8" id="KW-0812">Transmembrane</keyword>
<feature type="signal peptide" evidence="11">
    <location>
        <begin position="1"/>
        <end position="28"/>
    </location>
</feature>
<dbReference type="PANTHER" id="PTHR30069">
    <property type="entry name" value="TONB-DEPENDENT OUTER MEMBRANE RECEPTOR"/>
    <property type="match status" value="1"/>
</dbReference>
<evidence type="ECO:0000256" key="2">
    <source>
        <dbReference type="ARBA" id="ARBA00022448"/>
    </source>
</evidence>
<name>A0A7D5HX80_9PSED</name>
<keyword evidence="6 8" id="KW-0472">Membrane</keyword>
<dbReference type="InterPro" id="IPR039426">
    <property type="entry name" value="TonB-dep_rcpt-like"/>
</dbReference>
<dbReference type="GO" id="GO:0044718">
    <property type="term" value="P:siderophore transmembrane transport"/>
    <property type="evidence" value="ECO:0007669"/>
    <property type="project" value="TreeGrafter"/>
</dbReference>
<evidence type="ECO:0000259" key="12">
    <source>
        <dbReference type="Pfam" id="PF00593"/>
    </source>
</evidence>
<dbReference type="GO" id="GO:0015344">
    <property type="term" value="F:siderophore uptake transmembrane transporter activity"/>
    <property type="evidence" value="ECO:0007669"/>
    <property type="project" value="TreeGrafter"/>
</dbReference>
<evidence type="ECO:0000313" key="14">
    <source>
        <dbReference type="EMBL" id="QKZ04751.1"/>
    </source>
</evidence>
<dbReference type="CDD" id="cd01347">
    <property type="entry name" value="ligand_gated_channel"/>
    <property type="match status" value="1"/>
</dbReference>
<dbReference type="SUPFAM" id="SSF56935">
    <property type="entry name" value="Porins"/>
    <property type="match status" value="1"/>
</dbReference>
<dbReference type="PROSITE" id="PS52016">
    <property type="entry name" value="TONB_DEPENDENT_REC_3"/>
    <property type="match status" value="1"/>
</dbReference>
<evidence type="ECO:0000259" key="13">
    <source>
        <dbReference type="Pfam" id="PF07715"/>
    </source>
</evidence>
<dbReference type="RefSeq" id="WP_176570813.1">
    <property type="nucleotide sequence ID" value="NZ_CP056030.1"/>
</dbReference>
<proteinExistence type="inferred from homology"/>
<dbReference type="Gene3D" id="2.170.130.10">
    <property type="entry name" value="TonB-dependent receptor, plug domain"/>
    <property type="match status" value="1"/>
</dbReference>
<feature type="chain" id="PRO_5028878349" evidence="11">
    <location>
        <begin position="29"/>
        <end position="678"/>
    </location>
</feature>
<dbReference type="InterPro" id="IPR036942">
    <property type="entry name" value="Beta-barrel_TonB_sf"/>
</dbReference>
<dbReference type="KEGG" id="pez:HWQ56_13525"/>
<sequence length="678" mass="72495">MHRFSRSPLPLRFSPLAAALFVTAPSHALELQPQVITANPLGNAQLAAPSTVLEGDTLTLAQKGSLGETLNGQPGVSSSYFGPGASRPIIRGQDGDRIRLLQNGVGALDASSLSYDHAVPLDPVNVERVEIVRGPAALLYGGSAIGGVVNTLDNRIPTEAIEGIHGAGELRYGGADTTRSSAGKLEAGDGTFALHLDANARTFNDVRIPGYAHSASVRATEDADDNGGKHRLANSDGRQDGGAIGGSYTWDHGYAGLSYSTYDANYGSPAEDDVRIRMQQEHYGFASQIRDLDGPFTSVKVNAGYTDYKHSEIEDGEVGTTFKNKGYEARIEGRHQPLGPLEGVIGAQVNRSQFQALGEEAFVPQTDTDAAALFILEDWQATERLKLSLGGRLEHTRVSPDAQGNERFEAADKNSDFTAGSLSSGAVYSLTPVWSLAATLAYTERAPTFYELYANGAHVATGTYEVGDASLSKEKAVSSDLALRFDNGVHRGSVGVFYSHFSNYIGLLGTGRTLNDEGEADASGIPEYTYSGVRARFAGVEAQDHWALGENAYGKWALELSGDYTRATNLDNGEALPRIAPLRLNSGLLWEKDAWQARVDVQHASAQHRVPDNESGTDGYTTLGASAGYRFKVGQSQWLAFVKGENLTNQTVRYASSILRDIAPAPGRSIEVGLRTTF</sequence>
<dbReference type="GO" id="GO:0009279">
    <property type="term" value="C:cell outer membrane"/>
    <property type="evidence" value="ECO:0007669"/>
    <property type="project" value="UniProtKB-SubCell"/>
</dbReference>
<comment type="subcellular location">
    <subcellularLocation>
        <location evidence="1 8">Cell outer membrane</location>
        <topology evidence="1 8">Multi-pass membrane protein</topology>
    </subcellularLocation>
</comment>
<keyword evidence="15" id="KW-1185">Reference proteome</keyword>
<protein>
    <submittedName>
        <fullName evidence="14">TonB-dependent receptor</fullName>
    </submittedName>
</protein>
<evidence type="ECO:0000256" key="8">
    <source>
        <dbReference type="PROSITE-ProRule" id="PRU01360"/>
    </source>
</evidence>
<feature type="domain" description="TonB-dependent receptor-like beta-barrel" evidence="12">
    <location>
        <begin position="221"/>
        <end position="647"/>
    </location>
</feature>
<dbReference type="Pfam" id="PF07715">
    <property type="entry name" value="Plug"/>
    <property type="match status" value="1"/>
</dbReference>
<evidence type="ECO:0000256" key="6">
    <source>
        <dbReference type="ARBA" id="ARBA00023136"/>
    </source>
</evidence>
<dbReference type="AlphaFoldDB" id="A0A7D5HX80"/>
<dbReference type="Pfam" id="PF00593">
    <property type="entry name" value="TonB_dep_Rec_b-barrel"/>
    <property type="match status" value="1"/>
</dbReference>
<dbReference type="InterPro" id="IPR012910">
    <property type="entry name" value="Plug_dom"/>
</dbReference>
<dbReference type="PANTHER" id="PTHR30069:SF40">
    <property type="entry name" value="TONB-DEPENDENT RECEPTOR NMB0964-RELATED"/>
    <property type="match status" value="1"/>
</dbReference>
<keyword evidence="11" id="KW-0732">Signal</keyword>
<evidence type="ECO:0000256" key="1">
    <source>
        <dbReference type="ARBA" id="ARBA00004571"/>
    </source>
</evidence>
<dbReference type="Proteomes" id="UP000509568">
    <property type="component" value="Chromosome"/>
</dbReference>
<dbReference type="Gene3D" id="2.40.170.20">
    <property type="entry name" value="TonB-dependent receptor, beta-barrel domain"/>
    <property type="match status" value="1"/>
</dbReference>
<evidence type="ECO:0000256" key="5">
    <source>
        <dbReference type="ARBA" id="ARBA00023077"/>
    </source>
</evidence>
<evidence type="ECO:0000256" key="11">
    <source>
        <dbReference type="SAM" id="SignalP"/>
    </source>
</evidence>
<reference evidence="14 15" key="1">
    <citation type="submission" date="2020-06" db="EMBL/GenBank/DDBJ databases">
        <title>Pseudomonas eucalypticola sp. nov., an endophyte of Eucalyptus dunnii leaves with biocontrol ability of eucalyptus leaf blight.</title>
        <authorList>
            <person name="Liu Y."/>
            <person name="Song Z."/>
            <person name="Zeng H."/>
            <person name="Lu M."/>
            <person name="Wang X."/>
            <person name="Lian X."/>
            <person name="Zhang Q."/>
        </authorList>
    </citation>
    <scope>NUCLEOTIDE SEQUENCE [LARGE SCALE GENOMIC DNA]</scope>
    <source>
        <strain evidence="14 15">NP-1</strain>
    </source>
</reference>
<feature type="region of interest" description="Disordered" evidence="10">
    <location>
        <begin position="217"/>
        <end position="241"/>
    </location>
</feature>
<evidence type="ECO:0000256" key="3">
    <source>
        <dbReference type="ARBA" id="ARBA00022452"/>
    </source>
</evidence>
<accession>A0A7D5HX80</accession>
<keyword evidence="5 9" id="KW-0798">TonB box</keyword>
<evidence type="ECO:0000256" key="9">
    <source>
        <dbReference type="RuleBase" id="RU003357"/>
    </source>
</evidence>
<keyword evidence="14" id="KW-0675">Receptor</keyword>
<comment type="similarity">
    <text evidence="8 9">Belongs to the TonB-dependent receptor family.</text>
</comment>
<evidence type="ECO:0000256" key="4">
    <source>
        <dbReference type="ARBA" id="ARBA00022692"/>
    </source>
</evidence>
<gene>
    <name evidence="14" type="ORF">HWQ56_13525</name>
</gene>